<sequence length="438" mass="51384">MNEKKLIERKQYMQTLRNLKDQNIIKVITGVRRCGKSTLLQMFADELLQNRISRQQIQFYNFEDPDIYTIGNWKDIYDYIKIRLLQDEMNYVFLDEVQNIDLFQRLVDGLFIKKNVDLYVTGSNAYLLSGELATLLTGRYIETNILPLQFSEYYDFIISKPLNLLKNRNLAVSEVQDVEYKQNNTFNPPNLSKIEALSVFVTEGGIPEYYNQKNINQKQADGFVQSVLSTIIEKDIFQRLTVKDKHNFNKIIDFVFDSVGSFVSPRSISDTLRSQGTIIDKEAVARYLDAMCDAFLLYKAFRYEIKGKELLKTLNKYYLVDPCFRKVRLKRDMKKDITHWLENIVYFELLRRNKEVFVGQINGKEVDFVVTDHDGYTSYYQVAWTTMTPETLERELASLNAIKDSNPKYLLTTDIDFNPVYNGIRKLNVVDWMLTTTI</sequence>
<organism evidence="3">
    <name type="scientific">termite gut metagenome</name>
    <dbReference type="NCBI Taxonomy" id="433724"/>
    <lineage>
        <taxon>unclassified sequences</taxon>
        <taxon>metagenomes</taxon>
        <taxon>organismal metagenomes</taxon>
    </lineage>
</organism>
<protein>
    <submittedName>
        <fullName evidence="3">Uncharacterized protein</fullName>
    </submittedName>
</protein>
<accession>A0A5J4QV54</accession>
<dbReference type="InterPro" id="IPR027417">
    <property type="entry name" value="P-loop_NTPase"/>
</dbReference>
<reference evidence="3" key="1">
    <citation type="submission" date="2019-03" db="EMBL/GenBank/DDBJ databases">
        <title>Single cell metagenomics reveals metabolic interactions within the superorganism composed of flagellate Streblomastix strix and complex community of Bacteroidetes bacteria on its surface.</title>
        <authorList>
            <person name="Treitli S.C."/>
            <person name="Kolisko M."/>
            <person name="Husnik F."/>
            <person name="Keeling P."/>
            <person name="Hampl V."/>
        </authorList>
    </citation>
    <scope>NUCLEOTIDE SEQUENCE</scope>
    <source>
        <strain evidence="3">STM</strain>
    </source>
</reference>
<dbReference type="Pfam" id="PF13173">
    <property type="entry name" value="AAA_14"/>
    <property type="match status" value="1"/>
</dbReference>
<dbReference type="PANTHER" id="PTHR33295:SF20">
    <property type="entry name" value="ATPASE"/>
    <property type="match status" value="1"/>
</dbReference>
<dbReference type="Gene3D" id="3.40.50.300">
    <property type="entry name" value="P-loop containing nucleotide triphosphate hydrolases"/>
    <property type="match status" value="1"/>
</dbReference>
<evidence type="ECO:0000259" key="1">
    <source>
        <dbReference type="Pfam" id="PF13173"/>
    </source>
</evidence>
<name>A0A5J4QV54_9ZZZZ</name>
<dbReference type="InterPro" id="IPR041682">
    <property type="entry name" value="AAA_14"/>
</dbReference>
<dbReference type="InterPro" id="IPR025420">
    <property type="entry name" value="DUF4143"/>
</dbReference>
<proteinExistence type="predicted"/>
<evidence type="ECO:0000313" key="3">
    <source>
        <dbReference type="EMBL" id="KAA6325139.1"/>
    </source>
</evidence>
<dbReference type="AlphaFoldDB" id="A0A5J4QV54"/>
<feature type="domain" description="DUF4143" evidence="2">
    <location>
        <begin position="233"/>
        <end position="382"/>
    </location>
</feature>
<dbReference type="SUPFAM" id="SSF52540">
    <property type="entry name" value="P-loop containing nucleoside triphosphate hydrolases"/>
    <property type="match status" value="1"/>
</dbReference>
<gene>
    <name evidence="3" type="ORF">EZS27_025606</name>
</gene>
<dbReference type="Pfam" id="PF13635">
    <property type="entry name" value="DUF4143"/>
    <property type="match status" value="1"/>
</dbReference>
<dbReference type="EMBL" id="SNRY01002425">
    <property type="protein sequence ID" value="KAA6325139.1"/>
    <property type="molecule type" value="Genomic_DNA"/>
</dbReference>
<dbReference type="PANTHER" id="PTHR33295">
    <property type="entry name" value="ATPASE"/>
    <property type="match status" value="1"/>
</dbReference>
<feature type="domain" description="AAA" evidence="1">
    <location>
        <begin position="24"/>
        <end position="153"/>
    </location>
</feature>
<evidence type="ECO:0000259" key="2">
    <source>
        <dbReference type="Pfam" id="PF13635"/>
    </source>
</evidence>
<comment type="caution">
    <text evidence="3">The sequence shown here is derived from an EMBL/GenBank/DDBJ whole genome shotgun (WGS) entry which is preliminary data.</text>
</comment>